<feature type="transmembrane region" description="Helical" evidence="1">
    <location>
        <begin position="12"/>
        <end position="31"/>
    </location>
</feature>
<dbReference type="EMBL" id="JACYTN010000003">
    <property type="protein sequence ID" value="MBD8497900.1"/>
    <property type="molecule type" value="Genomic_DNA"/>
</dbReference>
<evidence type="ECO:0000313" key="3">
    <source>
        <dbReference type="Proteomes" id="UP000634529"/>
    </source>
</evidence>
<keyword evidence="1" id="KW-0812">Transmembrane</keyword>
<evidence type="ECO:0000256" key="1">
    <source>
        <dbReference type="SAM" id="Phobius"/>
    </source>
</evidence>
<protein>
    <recommendedName>
        <fullName evidence="4">DUF3021 domain-containing protein</fullName>
    </recommendedName>
</protein>
<name>A0ABR9AXJ1_9BACL</name>
<feature type="transmembrane region" description="Helical" evidence="1">
    <location>
        <begin position="106"/>
        <end position="126"/>
    </location>
</feature>
<evidence type="ECO:0008006" key="4">
    <source>
        <dbReference type="Google" id="ProtNLM"/>
    </source>
</evidence>
<proteinExistence type="predicted"/>
<feature type="transmembrane region" description="Helical" evidence="1">
    <location>
        <begin position="70"/>
        <end position="94"/>
    </location>
</feature>
<gene>
    <name evidence="2" type="ORF">IFO66_06220</name>
</gene>
<organism evidence="2 3">
    <name type="scientific">Paenibacillus arenosi</name>
    <dbReference type="NCBI Taxonomy" id="2774142"/>
    <lineage>
        <taxon>Bacteria</taxon>
        <taxon>Bacillati</taxon>
        <taxon>Bacillota</taxon>
        <taxon>Bacilli</taxon>
        <taxon>Bacillales</taxon>
        <taxon>Paenibacillaceae</taxon>
        <taxon>Paenibacillus</taxon>
    </lineage>
</organism>
<dbReference type="Proteomes" id="UP000634529">
    <property type="component" value="Unassembled WGS sequence"/>
</dbReference>
<comment type="caution">
    <text evidence="2">The sequence shown here is derived from an EMBL/GenBank/DDBJ whole genome shotgun (WGS) entry which is preliminary data.</text>
</comment>
<feature type="transmembrane region" description="Helical" evidence="1">
    <location>
        <begin position="37"/>
        <end position="58"/>
    </location>
</feature>
<keyword evidence="1" id="KW-1133">Transmembrane helix</keyword>
<reference evidence="2 3" key="1">
    <citation type="submission" date="2020-09" db="EMBL/GenBank/DDBJ databases">
        <title>Paenibacillus sp. CAU 1523 isolated from sand of Haeundae Beach.</title>
        <authorList>
            <person name="Kim W."/>
        </authorList>
    </citation>
    <scope>NUCLEOTIDE SEQUENCE [LARGE SCALE GENOMIC DNA]</scope>
    <source>
        <strain evidence="2 3">CAU 1523</strain>
    </source>
</reference>
<dbReference type="RefSeq" id="WP_192024318.1">
    <property type="nucleotide sequence ID" value="NZ_JACYTN010000003.1"/>
</dbReference>
<evidence type="ECO:0000313" key="2">
    <source>
        <dbReference type="EMBL" id="MBD8497900.1"/>
    </source>
</evidence>
<accession>A0ABR9AXJ1</accession>
<keyword evidence="3" id="KW-1185">Reference proteome</keyword>
<sequence length="143" mass="16105">MDNIHLVNVVKSFFLGLFIGVILQFTGYSDVSLSNTVLVVLASGSIGFIVGLLTEWLTSILPISMARARTYFFINNLIALVVTTFIMACSMIIADRSMVQATEIAWILWIVLSIICIANLFDYMMYRRAQHKLKAFKALMKNE</sequence>
<keyword evidence="1" id="KW-0472">Membrane</keyword>